<proteinExistence type="inferred from homology"/>
<keyword evidence="2 11" id="KW-0813">Transport</keyword>
<evidence type="ECO:0000256" key="8">
    <source>
        <dbReference type="ARBA" id="ARBA00023136"/>
    </source>
</evidence>
<evidence type="ECO:0000256" key="4">
    <source>
        <dbReference type="ARBA" id="ARBA00022692"/>
    </source>
</evidence>
<sequence length="140" mass="15995">MDTKRRRPVEVKRKLAERSEAKKEFCFAEYMFSTTGLQGPGKMWEAPYKLLKVLWLLAFLAAFGVMVIQLVELFKTFFSYPIKTSVTLGFSPLTLPALTLCNVNPIRLSRARDLPCQIQDVLKIDDQYKHPVRPSAALSL</sequence>
<comment type="similarity">
    <text evidence="11">Belongs to the amiloride-sensitive sodium channel (TC 1.A.6) family.</text>
</comment>
<keyword evidence="10 11" id="KW-0407">Ion channel</keyword>
<evidence type="ECO:0000256" key="11">
    <source>
        <dbReference type="RuleBase" id="RU000679"/>
    </source>
</evidence>
<dbReference type="EMBL" id="JBAMIC010000011">
    <property type="protein sequence ID" value="KAK7099616.1"/>
    <property type="molecule type" value="Genomic_DNA"/>
</dbReference>
<dbReference type="InterPro" id="IPR001873">
    <property type="entry name" value="ENaC"/>
</dbReference>
<keyword evidence="3 11" id="KW-0894">Sodium channel</keyword>
<name>A0AAN9G8X2_9CAEN</name>
<dbReference type="Pfam" id="PF00858">
    <property type="entry name" value="ASC"/>
    <property type="match status" value="1"/>
</dbReference>
<evidence type="ECO:0000256" key="9">
    <source>
        <dbReference type="ARBA" id="ARBA00023201"/>
    </source>
</evidence>
<dbReference type="Proteomes" id="UP001374579">
    <property type="component" value="Unassembled WGS sequence"/>
</dbReference>
<evidence type="ECO:0000256" key="10">
    <source>
        <dbReference type="ARBA" id="ARBA00023303"/>
    </source>
</evidence>
<keyword evidence="9 11" id="KW-0739">Sodium transport</keyword>
<evidence type="ECO:0000256" key="5">
    <source>
        <dbReference type="ARBA" id="ARBA00022989"/>
    </source>
</evidence>
<dbReference type="PANTHER" id="PTHR11690">
    <property type="entry name" value="AMILORIDE-SENSITIVE SODIUM CHANNEL-RELATED"/>
    <property type="match status" value="1"/>
</dbReference>
<organism evidence="13 14">
    <name type="scientific">Littorina saxatilis</name>
    <dbReference type="NCBI Taxonomy" id="31220"/>
    <lineage>
        <taxon>Eukaryota</taxon>
        <taxon>Metazoa</taxon>
        <taxon>Spiralia</taxon>
        <taxon>Lophotrochozoa</taxon>
        <taxon>Mollusca</taxon>
        <taxon>Gastropoda</taxon>
        <taxon>Caenogastropoda</taxon>
        <taxon>Littorinimorpha</taxon>
        <taxon>Littorinoidea</taxon>
        <taxon>Littorinidae</taxon>
        <taxon>Littorina</taxon>
    </lineage>
</organism>
<protein>
    <submittedName>
        <fullName evidence="13">Uncharacterized protein</fullName>
    </submittedName>
</protein>
<feature type="transmembrane region" description="Helical" evidence="12">
    <location>
        <begin position="53"/>
        <end position="74"/>
    </location>
</feature>
<accession>A0AAN9G8X2</accession>
<keyword evidence="4 11" id="KW-0812">Transmembrane</keyword>
<dbReference type="AlphaFoldDB" id="A0AAN9G8X2"/>
<evidence type="ECO:0000256" key="2">
    <source>
        <dbReference type="ARBA" id="ARBA00022448"/>
    </source>
</evidence>
<dbReference type="PANTHER" id="PTHR11690:SF248">
    <property type="entry name" value="PICKPOCKET 17, ISOFORM A"/>
    <property type="match status" value="1"/>
</dbReference>
<evidence type="ECO:0000256" key="7">
    <source>
        <dbReference type="ARBA" id="ARBA00023065"/>
    </source>
</evidence>
<evidence type="ECO:0000313" key="13">
    <source>
        <dbReference type="EMBL" id="KAK7099616.1"/>
    </source>
</evidence>
<evidence type="ECO:0000256" key="6">
    <source>
        <dbReference type="ARBA" id="ARBA00023053"/>
    </source>
</evidence>
<keyword evidence="14" id="KW-1185">Reference proteome</keyword>
<evidence type="ECO:0000313" key="14">
    <source>
        <dbReference type="Proteomes" id="UP001374579"/>
    </source>
</evidence>
<comment type="caution">
    <text evidence="13">The sequence shown here is derived from an EMBL/GenBank/DDBJ whole genome shotgun (WGS) entry which is preliminary data.</text>
</comment>
<evidence type="ECO:0000256" key="3">
    <source>
        <dbReference type="ARBA" id="ARBA00022461"/>
    </source>
</evidence>
<evidence type="ECO:0000256" key="12">
    <source>
        <dbReference type="SAM" id="Phobius"/>
    </source>
</evidence>
<keyword evidence="6" id="KW-0915">Sodium</keyword>
<comment type="subcellular location">
    <subcellularLocation>
        <location evidence="1">Membrane</location>
        <topology evidence="1">Multi-pass membrane protein</topology>
    </subcellularLocation>
</comment>
<reference evidence="13 14" key="1">
    <citation type="submission" date="2024-02" db="EMBL/GenBank/DDBJ databases">
        <title>Chromosome-scale genome assembly of the rough periwinkle Littorina saxatilis.</title>
        <authorList>
            <person name="De Jode A."/>
            <person name="Faria R."/>
            <person name="Formenti G."/>
            <person name="Sims Y."/>
            <person name="Smith T.P."/>
            <person name="Tracey A."/>
            <person name="Wood J.M.D."/>
            <person name="Zagrodzka Z.B."/>
            <person name="Johannesson K."/>
            <person name="Butlin R.K."/>
            <person name="Leder E.H."/>
        </authorList>
    </citation>
    <scope>NUCLEOTIDE SEQUENCE [LARGE SCALE GENOMIC DNA]</scope>
    <source>
        <strain evidence="13">Snail1</strain>
        <tissue evidence="13">Muscle</tissue>
    </source>
</reference>
<evidence type="ECO:0000256" key="1">
    <source>
        <dbReference type="ARBA" id="ARBA00004141"/>
    </source>
</evidence>
<gene>
    <name evidence="13" type="ORF">V1264_022703</name>
</gene>
<keyword evidence="7 11" id="KW-0406">Ion transport</keyword>
<dbReference type="GO" id="GO:0015280">
    <property type="term" value="F:ligand-gated sodium channel activity"/>
    <property type="evidence" value="ECO:0007669"/>
    <property type="project" value="TreeGrafter"/>
</dbReference>
<keyword evidence="5 12" id="KW-1133">Transmembrane helix</keyword>
<dbReference type="GO" id="GO:0005886">
    <property type="term" value="C:plasma membrane"/>
    <property type="evidence" value="ECO:0007669"/>
    <property type="project" value="TreeGrafter"/>
</dbReference>
<keyword evidence="8 12" id="KW-0472">Membrane</keyword>